<keyword evidence="5" id="KW-0227">DNA damage</keyword>
<dbReference type="GO" id="GO:0036297">
    <property type="term" value="P:interstrand cross-link repair"/>
    <property type="evidence" value="ECO:0007669"/>
    <property type="project" value="TreeGrafter"/>
</dbReference>
<keyword evidence="7" id="KW-0269">Exonuclease</keyword>
<evidence type="ECO:0000259" key="13">
    <source>
        <dbReference type="Pfam" id="PF07522"/>
    </source>
</evidence>
<dbReference type="GO" id="GO:0035312">
    <property type="term" value="F:5'-3' DNA exonuclease activity"/>
    <property type="evidence" value="ECO:0007669"/>
    <property type="project" value="TreeGrafter"/>
</dbReference>
<gene>
    <name evidence="14" type="primary">RsDCLRE1C</name>
</gene>
<reference evidence="14" key="2">
    <citation type="submission" date="2017-10" db="EMBL/GenBank/DDBJ databases">
        <title>High Expression of DNA Repair Genes in Long-Lived Termite King.</title>
        <authorList>
            <person name="Tasaki E."/>
            <person name="Mitaka Y."/>
            <person name="Nozaki T."/>
            <person name="Kobayashi K."/>
            <person name="Matsuura K."/>
            <person name="Iuchi Y."/>
        </authorList>
    </citation>
    <scope>NUCLEOTIDE SEQUENCE</scope>
</reference>
<dbReference type="InterPro" id="IPR011084">
    <property type="entry name" value="DRMBL"/>
</dbReference>
<dbReference type="GO" id="GO:0005634">
    <property type="term" value="C:nucleus"/>
    <property type="evidence" value="ECO:0007669"/>
    <property type="project" value="UniProtKB-SubCell"/>
</dbReference>
<accession>A0A2Z5TRC6</accession>
<keyword evidence="6" id="KW-0378">Hydrolase</keyword>
<dbReference type="Pfam" id="PF07522">
    <property type="entry name" value="DRMBL"/>
    <property type="match status" value="1"/>
</dbReference>
<evidence type="ECO:0000313" key="14">
    <source>
        <dbReference type="EMBL" id="BBA93670.1"/>
    </source>
</evidence>
<keyword evidence="3" id="KW-0540">Nuclease</keyword>
<dbReference type="Gene3D" id="3.60.15.10">
    <property type="entry name" value="Ribonuclease Z/Hydroxyacylglutathione hydrolase-like"/>
    <property type="match status" value="1"/>
</dbReference>
<evidence type="ECO:0000256" key="7">
    <source>
        <dbReference type="ARBA" id="ARBA00022839"/>
    </source>
</evidence>
<dbReference type="AlphaFoldDB" id="A0A2Z5TRC6"/>
<keyword evidence="8" id="KW-0233">DNA recombination</keyword>
<dbReference type="GO" id="GO:0003684">
    <property type="term" value="F:damaged DNA binding"/>
    <property type="evidence" value="ECO:0007669"/>
    <property type="project" value="TreeGrafter"/>
</dbReference>
<dbReference type="Gene3D" id="3.40.50.12650">
    <property type="match status" value="1"/>
</dbReference>
<evidence type="ECO:0000256" key="6">
    <source>
        <dbReference type="ARBA" id="ARBA00022801"/>
    </source>
</evidence>
<feature type="domain" description="DNA repair metallo-beta-lactamase" evidence="13">
    <location>
        <begin position="242"/>
        <end position="344"/>
    </location>
</feature>
<reference evidence="14" key="1">
    <citation type="journal article" date="2016" name="PLoS ONE">
        <title>Caste-Specific and Sex-Specific Expression of Chemoreceptor Genes in a Termite.</title>
        <authorList>
            <person name="Mitaka Y."/>
            <person name="Kobayashi K."/>
            <person name="Mikheyev A."/>
            <person name="Tin M.M.Y."/>
            <person name="Watanabe Y."/>
            <person name="Matsuura K."/>
        </authorList>
    </citation>
    <scope>NUCLEOTIDE SEQUENCE</scope>
</reference>
<dbReference type="InterPro" id="IPR036866">
    <property type="entry name" value="RibonucZ/Hydroxyglut_hydro"/>
</dbReference>
<keyword evidence="10" id="KW-0539">Nucleus</keyword>
<keyword evidence="9" id="KW-0234">DNA repair</keyword>
<evidence type="ECO:0000256" key="8">
    <source>
        <dbReference type="ARBA" id="ARBA00023172"/>
    </source>
</evidence>
<dbReference type="EMBL" id="FX985783">
    <property type="protein sequence ID" value="BBA93670.1"/>
    <property type="molecule type" value="mRNA"/>
</dbReference>
<dbReference type="GO" id="GO:0006310">
    <property type="term" value="P:DNA recombination"/>
    <property type="evidence" value="ECO:0007669"/>
    <property type="project" value="UniProtKB-KW"/>
</dbReference>
<keyword evidence="4" id="KW-0255">Endonuclease</keyword>
<evidence type="ECO:0000256" key="2">
    <source>
        <dbReference type="ARBA" id="ARBA00010304"/>
    </source>
</evidence>
<dbReference type="GO" id="GO:0004519">
    <property type="term" value="F:endonuclease activity"/>
    <property type="evidence" value="ECO:0007669"/>
    <property type="project" value="UniProtKB-KW"/>
</dbReference>
<evidence type="ECO:0000256" key="11">
    <source>
        <dbReference type="ARBA" id="ARBA00039759"/>
    </source>
</evidence>
<proteinExistence type="evidence at transcript level"/>
<dbReference type="SUPFAM" id="SSF56281">
    <property type="entry name" value="Metallo-hydrolase/oxidoreductase"/>
    <property type="match status" value="1"/>
</dbReference>
<comment type="similarity">
    <text evidence="2">Belongs to the DNA repair metallo-beta-lactamase (DRMBL) family.</text>
</comment>
<dbReference type="GO" id="GO:0006303">
    <property type="term" value="P:double-strand break repair via nonhomologous end joining"/>
    <property type="evidence" value="ECO:0007669"/>
    <property type="project" value="TreeGrafter"/>
</dbReference>
<name>A0A2Z5TRC6_9NEOP</name>
<dbReference type="PANTHER" id="PTHR23240:SF8">
    <property type="entry name" value="PROTEIN ARTEMIS"/>
    <property type="match status" value="1"/>
</dbReference>
<organism evidence="14">
    <name type="scientific">Reticulitermes speratus</name>
    <dbReference type="NCBI Taxonomy" id="60591"/>
    <lineage>
        <taxon>Eukaryota</taxon>
        <taxon>Metazoa</taxon>
        <taxon>Ecdysozoa</taxon>
        <taxon>Arthropoda</taxon>
        <taxon>Hexapoda</taxon>
        <taxon>Insecta</taxon>
        <taxon>Pterygota</taxon>
        <taxon>Neoptera</taxon>
        <taxon>Polyneoptera</taxon>
        <taxon>Dictyoptera</taxon>
        <taxon>Blattodea</taxon>
        <taxon>Blattoidea</taxon>
        <taxon>Termitoidae</taxon>
        <taxon>Rhinotermitidae</taxon>
        <taxon>Reticulitermes</taxon>
        <taxon>Frontotermes</taxon>
    </lineage>
</organism>
<comment type="subcellular location">
    <subcellularLocation>
        <location evidence="1">Nucleus</location>
    </subcellularLocation>
</comment>
<sequence length="470" mass="52783">MSCFVGRVKELKNVSIDCFLNSNIYSTAYFLSHCHTDHMRGLRSDIFLKRLRSEAHIYLYCSEITAHILTVETTFAALMHKIKVLPLGVSTIVQILDPDGSSEDVTVSVIPTGHCPGAVMFLFEGEMGKILYTGDFRLCEGDVSRFRQLHHLDGSVKVIDKLYVDTTFLSHQYMQFPSRLSSISILCNLITSWLQEGSDNDIYIQMPAKYGSEAVFIAVAKRLGMKVHVSSSAYNIYKNIAEIQEAVTDNPCCTRIHACQAYNWRFCDETAILPCQGKLSKLRIIKPCALSFTSEVYDGSLESAVLKCNDQELFKICYSSHCSYREVEHFIRYLKPRQIEACVVPRNMKEADILRLLKEVSRWGDSFTDAPVLTVSSSKGTENGMSTDMTSVCSVRLTEQQNMSTSDNETDVNKAYGGNVQNGGHHVDPEIYKLIAEDFKPKIGDSDMDIRQSISLEFLEYAAGQNSSLV</sequence>
<evidence type="ECO:0000256" key="9">
    <source>
        <dbReference type="ARBA" id="ARBA00023204"/>
    </source>
</evidence>
<dbReference type="GO" id="GO:0000723">
    <property type="term" value="P:telomere maintenance"/>
    <property type="evidence" value="ECO:0007669"/>
    <property type="project" value="TreeGrafter"/>
</dbReference>
<dbReference type="PANTHER" id="PTHR23240">
    <property type="entry name" value="DNA CROSS-LINK REPAIR PROTEIN PSO2/SNM1-RELATED"/>
    <property type="match status" value="1"/>
</dbReference>
<protein>
    <recommendedName>
        <fullName evidence="11">Protein artemis</fullName>
    </recommendedName>
    <alternativeName>
        <fullName evidence="12">DNA cross-link repair 1C protein</fullName>
    </alternativeName>
</protein>
<evidence type="ECO:0000256" key="4">
    <source>
        <dbReference type="ARBA" id="ARBA00022759"/>
    </source>
</evidence>
<evidence type="ECO:0000256" key="10">
    <source>
        <dbReference type="ARBA" id="ARBA00023242"/>
    </source>
</evidence>
<evidence type="ECO:0000256" key="12">
    <source>
        <dbReference type="ARBA" id="ARBA00042677"/>
    </source>
</evidence>
<evidence type="ECO:0000256" key="1">
    <source>
        <dbReference type="ARBA" id="ARBA00004123"/>
    </source>
</evidence>
<evidence type="ECO:0000256" key="5">
    <source>
        <dbReference type="ARBA" id="ARBA00022763"/>
    </source>
</evidence>
<evidence type="ECO:0000256" key="3">
    <source>
        <dbReference type="ARBA" id="ARBA00022722"/>
    </source>
</evidence>